<dbReference type="PANTHER" id="PTHR43344:SF2">
    <property type="entry name" value="PHOSPHOSERINE PHOSPHATASE"/>
    <property type="match status" value="1"/>
</dbReference>
<feature type="binding site" evidence="11">
    <location>
        <position position="15"/>
    </location>
    <ligand>
        <name>substrate</name>
    </ligand>
</feature>
<reference evidence="13 14" key="1">
    <citation type="submission" date="2019-11" db="EMBL/GenBank/DDBJ databases">
        <title>Comparative genomics of hydrocarbon-degrading Desulfosarcina strains.</title>
        <authorList>
            <person name="Watanabe M."/>
            <person name="Kojima H."/>
            <person name="Fukui M."/>
        </authorList>
    </citation>
    <scope>NUCLEOTIDE SEQUENCE [LARGE SCALE GENOMIC DNA]</scope>
    <source>
        <strain evidence="13 14">PP31</strain>
    </source>
</reference>
<dbReference type="SUPFAM" id="SSF56784">
    <property type="entry name" value="HAD-like"/>
    <property type="match status" value="1"/>
</dbReference>
<dbReference type="NCBIfam" id="NF010109">
    <property type="entry name" value="PRK13582.1"/>
    <property type="match status" value="1"/>
</dbReference>
<keyword evidence="14" id="KW-1185">Reference proteome</keyword>
<evidence type="ECO:0000313" key="13">
    <source>
        <dbReference type="EMBL" id="BBO74637.1"/>
    </source>
</evidence>
<dbReference type="OrthoDB" id="9801134at2"/>
<feature type="binding site" evidence="12">
    <location>
        <position position="152"/>
    </location>
    <ligand>
        <name>Mg(2+)</name>
        <dbReference type="ChEBI" id="CHEBI:18420"/>
    </ligand>
</feature>
<dbReference type="GO" id="GO:0036424">
    <property type="term" value="F:L-phosphoserine phosphatase activity"/>
    <property type="evidence" value="ECO:0007669"/>
    <property type="project" value="TreeGrafter"/>
</dbReference>
<feature type="binding site" evidence="11">
    <location>
        <begin position="90"/>
        <end position="91"/>
    </location>
    <ligand>
        <name>substrate</name>
    </ligand>
</feature>
<comment type="pathway">
    <text evidence="1">Amino-acid biosynthesis; L-serine biosynthesis; L-serine from 3-phospho-D-glycerate: step 3/3.</text>
</comment>
<evidence type="ECO:0000313" key="14">
    <source>
        <dbReference type="Proteomes" id="UP000427769"/>
    </source>
</evidence>
<keyword evidence="5" id="KW-0378">Hydrolase</keyword>
<feature type="active site" description="Proton donor" evidence="10">
    <location>
        <position position="9"/>
    </location>
</feature>
<gene>
    <name evidence="13" type="primary">thrH</name>
    <name evidence="13" type="ORF">DSCW_20540</name>
</gene>
<dbReference type="InterPro" id="IPR023214">
    <property type="entry name" value="HAD_sf"/>
</dbReference>
<dbReference type="InterPro" id="IPR011863">
    <property type="entry name" value="HSK-PSP"/>
</dbReference>
<dbReference type="Proteomes" id="UP000427769">
    <property type="component" value="Chromosome"/>
</dbReference>
<dbReference type="NCBIfam" id="TIGR01488">
    <property type="entry name" value="HAD-SF-IB"/>
    <property type="match status" value="1"/>
</dbReference>
<evidence type="ECO:0000256" key="1">
    <source>
        <dbReference type="ARBA" id="ARBA00005135"/>
    </source>
</evidence>
<keyword evidence="4" id="KW-0479">Metal-binding</keyword>
<keyword evidence="3" id="KW-0028">Amino-acid biosynthesis</keyword>
<evidence type="ECO:0000256" key="12">
    <source>
        <dbReference type="PIRSR" id="PIRSR611863-3"/>
    </source>
</evidence>
<dbReference type="GO" id="GO:0000287">
    <property type="term" value="F:magnesium ion binding"/>
    <property type="evidence" value="ECO:0007669"/>
    <property type="project" value="TreeGrafter"/>
</dbReference>
<evidence type="ECO:0000256" key="7">
    <source>
        <dbReference type="ARBA" id="ARBA00023299"/>
    </source>
</evidence>
<feature type="binding site" evidence="12">
    <location>
        <position position="9"/>
    </location>
    <ligand>
        <name>Mg(2+)</name>
        <dbReference type="ChEBI" id="CHEBI:18420"/>
    </ligand>
</feature>
<dbReference type="Gene3D" id="3.40.50.1000">
    <property type="entry name" value="HAD superfamily/HAD-like"/>
    <property type="match status" value="1"/>
</dbReference>
<name>A0A5K7ZEK2_9BACT</name>
<dbReference type="InterPro" id="IPR036412">
    <property type="entry name" value="HAD-like_sf"/>
</dbReference>
<dbReference type="InterPro" id="IPR050582">
    <property type="entry name" value="HAD-like_SerB"/>
</dbReference>
<dbReference type="Pfam" id="PF00702">
    <property type="entry name" value="Hydrolase"/>
    <property type="match status" value="1"/>
</dbReference>
<accession>A0A5K7ZEK2</accession>
<dbReference type="GO" id="GO:0005737">
    <property type="term" value="C:cytoplasm"/>
    <property type="evidence" value="ECO:0007669"/>
    <property type="project" value="TreeGrafter"/>
</dbReference>
<comment type="catalytic activity">
    <reaction evidence="9">
        <text>O-phospho-D-serine + H2O = D-serine + phosphate</text>
        <dbReference type="Rhea" id="RHEA:24873"/>
        <dbReference type="ChEBI" id="CHEBI:15377"/>
        <dbReference type="ChEBI" id="CHEBI:35247"/>
        <dbReference type="ChEBI" id="CHEBI:43474"/>
        <dbReference type="ChEBI" id="CHEBI:58680"/>
        <dbReference type="EC" id="3.1.3.3"/>
    </reaction>
</comment>
<feature type="binding site" evidence="11">
    <location>
        <position position="155"/>
    </location>
    <ligand>
        <name>substrate</name>
    </ligand>
</feature>
<dbReference type="RefSeq" id="WP_155303644.1">
    <property type="nucleotide sequence ID" value="NZ_AP021875.1"/>
</dbReference>
<dbReference type="KEGG" id="dwd:DSCW_20540"/>
<evidence type="ECO:0000256" key="8">
    <source>
        <dbReference type="ARBA" id="ARBA00048138"/>
    </source>
</evidence>
<protein>
    <recommendedName>
        <fullName evidence="2">phosphoserine phosphatase</fullName>
        <ecNumber evidence="2">3.1.3.3</ecNumber>
    </recommendedName>
</protein>
<organism evidence="13 14">
    <name type="scientific">Desulfosarcina widdelii</name>
    <dbReference type="NCBI Taxonomy" id="947919"/>
    <lineage>
        <taxon>Bacteria</taxon>
        <taxon>Pseudomonadati</taxon>
        <taxon>Thermodesulfobacteriota</taxon>
        <taxon>Desulfobacteria</taxon>
        <taxon>Desulfobacterales</taxon>
        <taxon>Desulfosarcinaceae</taxon>
        <taxon>Desulfosarcina</taxon>
    </lineage>
</organism>
<comment type="cofactor">
    <cofactor evidence="12">
        <name>Mg(2+)</name>
        <dbReference type="ChEBI" id="CHEBI:18420"/>
    </cofactor>
    <text evidence="12">Binds 1 Mg(2+) ion per subunit.</text>
</comment>
<evidence type="ECO:0000256" key="11">
    <source>
        <dbReference type="PIRSR" id="PIRSR611863-2"/>
    </source>
</evidence>
<dbReference type="EC" id="3.1.3.3" evidence="2"/>
<evidence type="ECO:0000256" key="2">
    <source>
        <dbReference type="ARBA" id="ARBA00012640"/>
    </source>
</evidence>
<dbReference type="NCBIfam" id="TIGR02137">
    <property type="entry name" value="HSK-PSP"/>
    <property type="match status" value="1"/>
</dbReference>
<dbReference type="Gene3D" id="3.90.1470.10">
    <property type="entry name" value="thrh gene product, domain 2"/>
    <property type="match status" value="1"/>
</dbReference>
<comment type="catalytic activity">
    <reaction evidence="8">
        <text>O-phospho-L-serine + H2O = L-serine + phosphate</text>
        <dbReference type="Rhea" id="RHEA:21208"/>
        <dbReference type="ChEBI" id="CHEBI:15377"/>
        <dbReference type="ChEBI" id="CHEBI:33384"/>
        <dbReference type="ChEBI" id="CHEBI:43474"/>
        <dbReference type="ChEBI" id="CHEBI:57524"/>
        <dbReference type="EC" id="3.1.3.3"/>
    </reaction>
</comment>
<dbReference type="PANTHER" id="PTHR43344">
    <property type="entry name" value="PHOSPHOSERINE PHOSPHATASE"/>
    <property type="match status" value="1"/>
</dbReference>
<feature type="binding site" evidence="11">
    <location>
        <position position="133"/>
    </location>
    <ligand>
        <name>substrate</name>
    </ligand>
</feature>
<evidence type="ECO:0000256" key="3">
    <source>
        <dbReference type="ARBA" id="ARBA00022605"/>
    </source>
</evidence>
<dbReference type="EMBL" id="AP021875">
    <property type="protein sequence ID" value="BBO74637.1"/>
    <property type="molecule type" value="Genomic_DNA"/>
</dbReference>
<evidence type="ECO:0000256" key="10">
    <source>
        <dbReference type="PIRSR" id="PIRSR611863-1"/>
    </source>
</evidence>
<feature type="active site" description="Nucleophile" evidence="10">
    <location>
        <position position="7"/>
    </location>
</feature>
<keyword evidence="7" id="KW-0718">Serine biosynthesis</keyword>
<proteinExistence type="predicted"/>
<evidence type="ECO:0000256" key="4">
    <source>
        <dbReference type="ARBA" id="ARBA00022723"/>
    </source>
</evidence>
<evidence type="ECO:0000256" key="9">
    <source>
        <dbReference type="ARBA" id="ARBA00048523"/>
    </source>
</evidence>
<evidence type="ECO:0000256" key="6">
    <source>
        <dbReference type="ARBA" id="ARBA00022842"/>
    </source>
</evidence>
<dbReference type="AlphaFoldDB" id="A0A5K7ZEK2"/>
<evidence type="ECO:0000256" key="5">
    <source>
        <dbReference type="ARBA" id="ARBA00022801"/>
    </source>
</evidence>
<sequence length="202" mass="22829">MDIICSDLEGVFVPEIWINVAERTGIEELRLTTRDISDYDVLMKRRLSILDTNGLKLKDITDVIATMNPLPGAREFLDGLRARTQVIIVSDTYVEFARPLMEKLGWPTLLCHSLTIDDSGAIAGYTLRQKDGKRKVVQAFKSLNYRVVAMGDSYNDVTMLKEADKGILFRPPQNVIDEFPQFAVTTNYEELQAVLDGELEVQ</sequence>
<keyword evidence="6" id="KW-0460">Magnesium</keyword>
<dbReference type="GO" id="GO:0006564">
    <property type="term" value="P:L-serine biosynthetic process"/>
    <property type="evidence" value="ECO:0007669"/>
    <property type="project" value="UniProtKB-KW"/>
</dbReference>
<feature type="binding site" evidence="11">
    <location>
        <position position="46"/>
    </location>
    <ligand>
        <name>substrate</name>
    </ligand>
</feature>
<feature type="binding site" evidence="12">
    <location>
        <position position="7"/>
    </location>
    <ligand>
        <name>Mg(2+)</name>
        <dbReference type="ChEBI" id="CHEBI:18420"/>
    </ligand>
</feature>